<evidence type="ECO:0000313" key="1">
    <source>
        <dbReference type="EMBL" id="KKC30120.1"/>
    </source>
</evidence>
<dbReference type="AlphaFoldDB" id="A0A0F5PNF4"/>
<dbReference type="Proteomes" id="UP000010146">
    <property type="component" value="Unassembled WGS sequence"/>
</dbReference>
<protein>
    <submittedName>
        <fullName evidence="1">Uncharacterized protein</fullName>
    </submittedName>
</protein>
<proteinExistence type="predicted"/>
<reference evidence="1 2" key="2">
    <citation type="journal article" date="2015" name="BMC Genomics">
        <title>Analysis of three genomes within the thermophilic bacterial species Caldanaerobacter subterraneus with a focus on carbon monoxide dehydrogenase evolution and hydrolase diversity.</title>
        <authorList>
            <person name="Sant'Anna F.H."/>
            <person name="Lebedinsky A.V."/>
            <person name="Sokolova T.G."/>
            <person name="Robb F.T."/>
            <person name="Gonzalez J.M."/>
        </authorList>
    </citation>
    <scope>NUCLEOTIDE SEQUENCE [LARGE SCALE GENOMIC DNA]</scope>
    <source>
        <strain evidence="1 2">DSM 12653</strain>
    </source>
</reference>
<accession>A0A0F5PNF4</accession>
<name>A0A0F5PNF4_9THEO</name>
<organism evidence="1 2">
    <name type="scientific">Caldanaerobacter subterraneus subsp. pacificus DSM 12653</name>
    <dbReference type="NCBI Taxonomy" id="391606"/>
    <lineage>
        <taxon>Bacteria</taxon>
        <taxon>Bacillati</taxon>
        <taxon>Bacillota</taxon>
        <taxon>Clostridia</taxon>
        <taxon>Thermoanaerobacterales</taxon>
        <taxon>Thermoanaerobacteraceae</taxon>
        <taxon>Caldanaerobacter</taxon>
    </lineage>
</organism>
<sequence>MTISKKYDIFTHIKIEEMMNKKVKKEENVGVCGF</sequence>
<reference evidence="1 2" key="1">
    <citation type="submission" date="2008-07" db="EMBL/GenBank/DDBJ databases">
        <authorList>
            <person name="Gonzalez J."/>
            <person name="Sokolova T."/>
            <person name="Ferriera S."/>
            <person name="Johnson J."/>
            <person name="Kravitz S."/>
            <person name="Beeson K."/>
            <person name="Sutton G."/>
            <person name="Rogers Y.-H."/>
            <person name="Friedman R."/>
            <person name="Frazier M."/>
            <person name="Venter J.C."/>
        </authorList>
    </citation>
    <scope>NUCLEOTIDE SEQUENCE [LARGE SCALE GENOMIC DNA]</scope>
    <source>
        <strain evidence="1 2">DSM 12653</strain>
    </source>
</reference>
<gene>
    <name evidence="1" type="ORF">CDSM653_00859</name>
</gene>
<reference evidence="2" key="3">
    <citation type="submission" date="2015-02" db="EMBL/GenBank/DDBJ databases">
        <title>Genome analysis of three genomes within the thermophilic hydrogenogenic bacterial species Caldanaerobacter subterraneus.</title>
        <authorList>
            <person name="Sant'Anna F.H."/>
            <person name="Lebedinsky A."/>
            <person name="Sokolova T."/>
            <person name="Robb F.T."/>
            <person name="Gonzalez J.M."/>
        </authorList>
    </citation>
    <scope>NUCLEOTIDE SEQUENCE [LARGE SCALE GENOMIC DNA]</scope>
    <source>
        <strain evidence="2">DSM 12653</strain>
    </source>
</reference>
<evidence type="ECO:0000313" key="2">
    <source>
        <dbReference type="Proteomes" id="UP000010146"/>
    </source>
</evidence>
<comment type="caution">
    <text evidence="1">The sequence shown here is derived from an EMBL/GenBank/DDBJ whole genome shotgun (WGS) entry which is preliminary data.</text>
</comment>
<dbReference type="EMBL" id="ABXP02000050">
    <property type="protein sequence ID" value="KKC30120.1"/>
    <property type="molecule type" value="Genomic_DNA"/>
</dbReference>